<dbReference type="Gene3D" id="3.20.110.10">
    <property type="entry name" value="Glycoside hydrolase 38, N terminal domain"/>
    <property type="match status" value="1"/>
</dbReference>
<dbReference type="InterPro" id="IPR028995">
    <property type="entry name" value="Glyco_hydro_57/38_cen_sf"/>
</dbReference>
<dbReference type="Gene3D" id="1.20.1430.10">
    <property type="entry name" value="Families 57/38 glycoside transferase, middle domain"/>
    <property type="match status" value="1"/>
</dbReference>
<evidence type="ECO:0000259" key="7">
    <source>
        <dbReference type="Pfam" id="PF09210"/>
    </source>
</evidence>
<gene>
    <name evidence="8" type="ORF">SAMN05443244_3040</name>
</gene>
<evidence type="ECO:0000259" key="6">
    <source>
        <dbReference type="Pfam" id="PF03065"/>
    </source>
</evidence>
<dbReference type="InterPro" id="IPR037090">
    <property type="entry name" value="57_glycoside_trans_central"/>
</dbReference>
<feature type="binding site" evidence="4">
    <location>
        <position position="304"/>
    </location>
    <ligand>
        <name>substrate</name>
    </ligand>
</feature>
<reference evidence="8 9" key="1">
    <citation type="submission" date="2016-10" db="EMBL/GenBank/DDBJ databases">
        <authorList>
            <person name="de Groot N.N."/>
        </authorList>
    </citation>
    <scope>NUCLEOTIDE SEQUENCE [LARGE SCALE GENOMIC DNA]</scope>
    <source>
        <strain evidence="8 9">AB35.6</strain>
    </source>
</reference>
<dbReference type="SUPFAM" id="SSF88688">
    <property type="entry name" value="Families 57/38 glycoside transferase middle domain"/>
    <property type="match status" value="1"/>
</dbReference>
<feature type="domain" description="Glycoside hydrolase family 57 N-terminal" evidence="6">
    <location>
        <begin position="13"/>
        <end position="429"/>
    </location>
</feature>
<evidence type="ECO:0000256" key="2">
    <source>
        <dbReference type="ARBA" id="ARBA00023277"/>
    </source>
</evidence>
<dbReference type="InterPro" id="IPR004300">
    <property type="entry name" value="Glyco_hydro_57_N"/>
</dbReference>
<dbReference type="PANTHER" id="PTHR41695">
    <property type="entry name" value="1,4-ALPHA-GLUCAN BRANCHING ENZYME RV3031-RELATED"/>
    <property type="match status" value="1"/>
</dbReference>
<dbReference type="InterPro" id="IPR040042">
    <property type="entry name" value="Branching_enz_MT3115-like"/>
</dbReference>
<name>A0A1H4R3J1_9BACT</name>
<dbReference type="AlphaFoldDB" id="A0A1H4R3J1"/>
<keyword evidence="2 5" id="KW-0119">Carbohydrate metabolism</keyword>
<dbReference type="PANTHER" id="PTHR41695:SF1">
    <property type="entry name" value="1,4-ALPHA-GLUCAN BRANCHING ENZYME TK1436"/>
    <property type="match status" value="1"/>
</dbReference>
<dbReference type="InterPro" id="IPR015293">
    <property type="entry name" value="BE_C"/>
</dbReference>
<feature type="binding site" evidence="4">
    <location>
        <position position="434"/>
    </location>
    <ligand>
        <name>substrate</name>
    </ligand>
</feature>
<dbReference type="Pfam" id="PF09210">
    <property type="entry name" value="BE_C"/>
    <property type="match status" value="1"/>
</dbReference>
<dbReference type="GO" id="GO:0003844">
    <property type="term" value="F:1,4-alpha-glucan branching enzyme activity"/>
    <property type="evidence" value="ECO:0007669"/>
    <property type="project" value="InterPro"/>
</dbReference>
<proteinExistence type="inferred from homology"/>
<dbReference type="InterPro" id="IPR027291">
    <property type="entry name" value="Glyco_hydro_38_N_sf"/>
</dbReference>
<evidence type="ECO:0000313" key="8">
    <source>
        <dbReference type="EMBL" id="SEC26294.1"/>
    </source>
</evidence>
<evidence type="ECO:0000256" key="5">
    <source>
        <dbReference type="RuleBase" id="RU361196"/>
    </source>
</evidence>
<feature type="binding site" evidence="4">
    <location>
        <position position="495"/>
    </location>
    <ligand>
        <name>substrate</name>
    </ligand>
</feature>
<dbReference type="InterPro" id="IPR011330">
    <property type="entry name" value="Glyco_hydro/deAcase_b/a-brl"/>
</dbReference>
<evidence type="ECO:0000256" key="3">
    <source>
        <dbReference type="PIRSR" id="PIRSR640042-1"/>
    </source>
</evidence>
<feature type="domain" description="1,4-alpha-glucan branching enzyme C-terminal" evidence="7">
    <location>
        <begin position="457"/>
        <end position="562"/>
    </location>
</feature>
<dbReference type="SUPFAM" id="SSF88713">
    <property type="entry name" value="Glycoside hydrolase/deacetylase"/>
    <property type="match status" value="1"/>
</dbReference>
<feature type="active site" description="Nucleophile" evidence="3">
    <location>
        <position position="195"/>
    </location>
</feature>
<dbReference type="Proteomes" id="UP000182409">
    <property type="component" value="Unassembled WGS sequence"/>
</dbReference>
<dbReference type="Pfam" id="PF03065">
    <property type="entry name" value="Glyco_hydro_57"/>
    <property type="match status" value="1"/>
</dbReference>
<dbReference type="EMBL" id="FNSD01000001">
    <property type="protein sequence ID" value="SEC26294.1"/>
    <property type="molecule type" value="Genomic_DNA"/>
</dbReference>
<evidence type="ECO:0000256" key="1">
    <source>
        <dbReference type="ARBA" id="ARBA00006821"/>
    </source>
</evidence>
<evidence type="ECO:0000256" key="4">
    <source>
        <dbReference type="PIRSR" id="PIRSR640042-2"/>
    </source>
</evidence>
<evidence type="ECO:0000313" key="9">
    <source>
        <dbReference type="Proteomes" id="UP000182409"/>
    </source>
</evidence>
<dbReference type="OrthoDB" id="9803279at2"/>
<comment type="similarity">
    <text evidence="1 5">Belongs to the glycosyl hydrolase 57 family.</text>
</comment>
<protein>
    <submittedName>
        <fullName evidence="8">1,4-alpha-glucan branching enzyme</fullName>
    </submittedName>
</protein>
<dbReference type="GO" id="GO:0005576">
    <property type="term" value="C:extracellular region"/>
    <property type="evidence" value="ECO:0007669"/>
    <property type="project" value="TreeGrafter"/>
</dbReference>
<dbReference type="GO" id="GO:0030979">
    <property type="term" value="P:alpha-glucan biosynthetic process"/>
    <property type="evidence" value="ECO:0007669"/>
    <property type="project" value="InterPro"/>
</dbReference>
<accession>A0A1H4R3J1</accession>
<organism evidence="8 9">
    <name type="scientific">Terriglobus roseus</name>
    <dbReference type="NCBI Taxonomy" id="392734"/>
    <lineage>
        <taxon>Bacteria</taxon>
        <taxon>Pseudomonadati</taxon>
        <taxon>Acidobacteriota</taxon>
        <taxon>Terriglobia</taxon>
        <taxon>Terriglobales</taxon>
        <taxon>Acidobacteriaceae</taxon>
        <taxon>Terriglobus</taxon>
    </lineage>
</organism>
<dbReference type="RefSeq" id="WP_074654780.1">
    <property type="nucleotide sequence ID" value="NZ_FNSD01000001.1"/>
</dbReference>
<feature type="active site" description="Proton donor" evidence="3">
    <location>
        <position position="380"/>
    </location>
</feature>
<feature type="binding site" evidence="4">
    <location>
        <position position="287"/>
    </location>
    <ligand>
        <name>substrate</name>
    </ligand>
</feature>
<sequence length="566" mass="62656">MKNSLPASAGFFSFVLHAHLPYVLHHGTWPHGLEWLLEAAAETYLPLLRTARHLHAESIPLCLNVSVSPVLLEQLAHPDFLAELPNYLQRKITSAREDAAFFEQADEQHLLYLAQHWERFFQDALDDLNALGGDLIAGFRQAEATGSMHLLTSAATHGYAPLLGTDESIRGQFQTAVRAHQRHLGTVPQGVWLPECGYRPAGLWRFPVAPAGDAKIEPARARVGVETALAEAGLRFTFVDTHLVEGAEKLPPADRAGKPVAITPTTDAKSLYRPYRIDASDVAVFARDPLTAVQVWSAQNGYPGDFHYLDFHKKRWPGGHRYWRVTGAGLGMESKEPYYPEAAMERSRAHAEHFVEMVAETLRSQPTVDGTPPLMCAPFDLELFGHWWHEGMLFLENVARVLADGKHGVRPTTCAAYLEEFGTDGRIRMPEGSWGANGDNSVWLNGDTTSLLARMYAAELSVRAASRQAAWTDGGTGERIARQMCRELLLMESSDWPTLITTGAARDYAEKRFAYHAESFSATHAAWESFLANGSLAETDAARLAEMEAEDCLFADLKTSAWQPQA</sequence>